<sequence length="80" mass="8351">MLAGAQHPVVVADEFGAGIAADFLEATVDRKNTATGISDGNNGGTVEGVKNEIVTGPLRPVIDVIQVFPDIILLFFHHPG</sequence>
<dbReference type="Proteomes" id="UP000320772">
    <property type="component" value="Unassembled WGS sequence"/>
</dbReference>
<keyword evidence="2" id="KW-1185">Reference proteome</keyword>
<evidence type="ECO:0000313" key="2">
    <source>
        <dbReference type="Proteomes" id="UP000320772"/>
    </source>
</evidence>
<evidence type="ECO:0000313" key="1">
    <source>
        <dbReference type="EMBL" id="GEB02584.1"/>
    </source>
</evidence>
<reference evidence="1 2" key="1">
    <citation type="submission" date="2019-06" db="EMBL/GenBank/DDBJ databases">
        <title>Whole genome shotgun sequence of Gluconobacter roseus NBRC 3990.</title>
        <authorList>
            <person name="Hosoyama A."/>
            <person name="Uohara A."/>
            <person name="Ohji S."/>
            <person name="Ichikawa N."/>
        </authorList>
    </citation>
    <scope>NUCLEOTIDE SEQUENCE [LARGE SCALE GENOMIC DNA]</scope>
    <source>
        <strain evidence="1 2">NBRC 3990</strain>
    </source>
</reference>
<name>A0A4Y3M234_9PROT</name>
<comment type="caution">
    <text evidence="1">The sequence shown here is derived from an EMBL/GenBank/DDBJ whole genome shotgun (WGS) entry which is preliminary data.</text>
</comment>
<accession>A0A4Y3M234</accession>
<proteinExistence type="predicted"/>
<dbReference type="AlphaFoldDB" id="A0A4Y3M234"/>
<dbReference type="EMBL" id="BJLY01000001">
    <property type="protein sequence ID" value="GEB02584.1"/>
    <property type="molecule type" value="Genomic_DNA"/>
</dbReference>
<gene>
    <name evidence="1" type="ORF">GRO01_01600</name>
</gene>
<organism evidence="1 2">
    <name type="scientific">Gluconobacter roseus NBRC 3990</name>
    <dbReference type="NCBI Taxonomy" id="1307950"/>
    <lineage>
        <taxon>Bacteria</taxon>
        <taxon>Pseudomonadati</taxon>
        <taxon>Pseudomonadota</taxon>
        <taxon>Alphaproteobacteria</taxon>
        <taxon>Acetobacterales</taxon>
        <taxon>Acetobacteraceae</taxon>
        <taxon>Gluconobacter</taxon>
    </lineage>
</organism>
<protein>
    <submittedName>
        <fullName evidence="1">Uncharacterized protein</fullName>
    </submittedName>
</protein>